<dbReference type="PANTHER" id="PTHR43130">
    <property type="entry name" value="ARAC-FAMILY TRANSCRIPTIONAL REGULATOR"/>
    <property type="match status" value="1"/>
</dbReference>
<name>A0AA38SDG6_9PEZI</name>
<dbReference type="InterPro" id="IPR029062">
    <property type="entry name" value="Class_I_gatase-like"/>
</dbReference>
<dbReference type="InterPro" id="IPR052158">
    <property type="entry name" value="INH-QAR"/>
</dbReference>
<organism evidence="2 3">
    <name type="scientific">Pleurostoma richardsiae</name>
    <dbReference type="NCBI Taxonomy" id="41990"/>
    <lineage>
        <taxon>Eukaryota</taxon>
        <taxon>Fungi</taxon>
        <taxon>Dikarya</taxon>
        <taxon>Ascomycota</taxon>
        <taxon>Pezizomycotina</taxon>
        <taxon>Sordariomycetes</taxon>
        <taxon>Sordariomycetidae</taxon>
        <taxon>Calosphaeriales</taxon>
        <taxon>Pleurostomataceae</taxon>
        <taxon>Pleurostoma</taxon>
    </lineage>
</organism>
<dbReference type="AlphaFoldDB" id="A0AA38SDG6"/>
<evidence type="ECO:0000313" key="3">
    <source>
        <dbReference type="Proteomes" id="UP001174694"/>
    </source>
</evidence>
<reference evidence="2" key="1">
    <citation type="submission" date="2022-07" db="EMBL/GenBank/DDBJ databases">
        <title>Fungi with potential for degradation of polypropylene.</title>
        <authorList>
            <person name="Gostincar C."/>
        </authorList>
    </citation>
    <scope>NUCLEOTIDE SEQUENCE</scope>
    <source>
        <strain evidence="2">EXF-13308</strain>
    </source>
</reference>
<proteinExistence type="predicted"/>
<protein>
    <submittedName>
        <fullName evidence="2">ThiJ/PfpI family protein</fullName>
    </submittedName>
</protein>
<dbReference type="SUPFAM" id="SSF52317">
    <property type="entry name" value="Class I glutamine amidotransferase-like"/>
    <property type="match status" value="1"/>
</dbReference>
<comment type="caution">
    <text evidence="2">The sequence shown here is derived from an EMBL/GenBank/DDBJ whole genome shotgun (WGS) entry which is preliminary data.</text>
</comment>
<dbReference type="Proteomes" id="UP001174694">
    <property type="component" value="Unassembled WGS sequence"/>
</dbReference>
<keyword evidence="3" id="KW-1185">Reference proteome</keyword>
<sequence length="254" mass="27411">MAAEKPTVRIGVFIPFGAQLLDTACVDVFSCMSDQYLSPMRSVPSALKALAPHVSIAYVGTKPAGSLVELTAGVSIPVTHHLDDPEVQPGKLDIVLVPGPDPARDLSDEKVAKWLRGHFNNKDTDMLSVCTGIYLFGEAGLLKGRKACGPRGLQDDIKKKYGDCTLLGHELRWVQDGNFWSSGGVTNGNDLVAAYARESRHFPSPIAEMGTAICDVGDRPQKYSKGQAAFTLGLIWVILKAWFMGTPKAKAKKN</sequence>
<accession>A0AA38SDG6</accession>
<dbReference type="EMBL" id="JANBVO010000001">
    <property type="protein sequence ID" value="KAJ9157621.1"/>
    <property type="molecule type" value="Genomic_DNA"/>
</dbReference>
<gene>
    <name evidence="2" type="ORF">NKR23_g604</name>
</gene>
<dbReference type="InterPro" id="IPR002818">
    <property type="entry name" value="DJ-1/PfpI"/>
</dbReference>
<feature type="domain" description="DJ-1/PfpI" evidence="1">
    <location>
        <begin position="53"/>
        <end position="194"/>
    </location>
</feature>
<evidence type="ECO:0000259" key="1">
    <source>
        <dbReference type="Pfam" id="PF01965"/>
    </source>
</evidence>
<dbReference type="Gene3D" id="3.40.50.880">
    <property type="match status" value="1"/>
</dbReference>
<dbReference type="Pfam" id="PF01965">
    <property type="entry name" value="DJ-1_PfpI"/>
    <property type="match status" value="1"/>
</dbReference>
<dbReference type="PANTHER" id="PTHR43130:SF7">
    <property type="entry name" value="DJ-1_PFPI DOMAIN-CONTAINING PROTEIN"/>
    <property type="match status" value="1"/>
</dbReference>
<evidence type="ECO:0000313" key="2">
    <source>
        <dbReference type="EMBL" id="KAJ9157621.1"/>
    </source>
</evidence>